<feature type="compositionally biased region" description="Pro residues" evidence="1">
    <location>
        <begin position="112"/>
        <end position="138"/>
    </location>
</feature>
<keyword evidence="2" id="KW-0472">Membrane</keyword>
<accession>A0A7S1FMC5</accession>
<reference evidence="3" key="1">
    <citation type="submission" date="2021-01" db="EMBL/GenBank/DDBJ databases">
        <authorList>
            <person name="Corre E."/>
            <person name="Pelletier E."/>
            <person name="Niang G."/>
            <person name="Scheremetjew M."/>
            <person name="Finn R."/>
            <person name="Kale V."/>
            <person name="Holt S."/>
            <person name="Cochrane G."/>
            <person name="Meng A."/>
            <person name="Brown T."/>
            <person name="Cohen L."/>
        </authorList>
    </citation>
    <scope>NUCLEOTIDE SEQUENCE</scope>
    <source>
        <strain evidence="3">308</strain>
    </source>
</reference>
<evidence type="ECO:0000256" key="1">
    <source>
        <dbReference type="SAM" id="MobiDB-lite"/>
    </source>
</evidence>
<keyword evidence="2" id="KW-1133">Transmembrane helix</keyword>
<evidence type="ECO:0000313" key="3">
    <source>
        <dbReference type="EMBL" id="CAD8875425.1"/>
    </source>
</evidence>
<dbReference type="EMBL" id="HBFR01003736">
    <property type="protein sequence ID" value="CAD8875425.1"/>
    <property type="molecule type" value="Transcribed_RNA"/>
</dbReference>
<dbReference type="AlphaFoldDB" id="A0A7S1FMC5"/>
<feature type="compositionally biased region" description="Basic and acidic residues" evidence="1">
    <location>
        <begin position="64"/>
        <end position="102"/>
    </location>
</feature>
<proteinExistence type="predicted"/>
<feature type="transmembrane region" description="Helical" evidence="2">
    <location>
        <begin position="321"/>
        <end position="340"/>
    </location>
</feature>
<protein>
    <submittedName>
        <fullName evidence="3">Uncharacterized protein</fullName>
    </submittedName>
</protein>
<name>A0A7S1FMC5_9STRA</name>
<gene>
    <name evidence="3" type="ORF">CHYS00102_LOCUS2600</name>
</gene>
<feature type="region of interest" description="Disordered" evidence="1">
    <location>
        <begin position="64"/>
        <end position="146"/>
    </location>
</feature>
<sequence length="400" mass="43444">MSPPLSLSRRRRRLVVLRPCLWVALTLALLSSATVCASLVAAPLRSIGSRDVVRTYYVRLTKEEKTNQNDKKAKNDKNDKNDKNKNKDNNKDNNKNTDKNQTEVEPATVPLPLSPPVPPPTPHPTSPPTSFPTSPPTFSPVSLATPNPTPALPTLPALPALPARLSSDPTAAPLLIYFSPFSLRILVDPDSPLPPNDALAARTRLYLDARCRQTIDPKVRFRRLTFRAVCTPAPASLDCHLTQTLVWLDPASAIPSPRELNVLVSHAFTGDGAGDYLAFLGEDPALDAIRGVVYDPVAATKEVPEAKAAEPLAARKNNNTLAYAAGALFGVGGSAVAALLSRRARERTRAQERAQRAAEPEIVVDAQDRRHMEDVSDMSMSIVTVSTRHLPQHQQVKGFS</sequence>
<organism evidence="3">
    <name type="scientific">Corethron hystrix</name>
    <dbReference type="NCBI Taxonomy" id="216773"/>
    <lineage>
        <taxon>Eukaryota</taxon>
        <taxon>Sar</taxon>
        <taxon>Stramenopiles</taxon>
        <taxon>Ochrophyta</taxon>
        <taxon>Bacillariophyta</taxon>
        <taxon>Coscinodiscophyceae</taxon>
        <taxon>Corethrophycidae</taxon>
        <taxon>Corethrales</taxon>
        <taxon>Corethraceae</taxon>
        <taxon>Corethron</taxon>
    </lineage>
</organism>
<evidence type="ECO:0000256" key="2">
    <source>
        <dbReference type="SAM" id="Phobius"/>
    </source>
</evidence>
<keyword evidence="2" id="KW-0812">Transmembrane</keyword>